<keyword evidence="1" id="KW-0407">Ion channel</keyword>
<keyword evidence="1" id="KW-0813">Transport</keyword>
<dbReference type="HAMAP" id="MF_00115">
    <property type="entry name" value="MscL"/>
    <property type="match status" value="1"/>
</dbReference>
<comment type="similarity">
    <text evidence="1">Belongs to the MscL family.</text>
</comment>
<comment type="caution">
    <text evidence="2">The sequence shown here is derived from an EMBL/GenBank/DDBJ whole genome shotgun (WGS) entry which is preliminary data.</text>
</comment>
<dbReference type="NCBIfam" id="TIGR00220">
    <property type="entry name" value="mscL"/>
    <property type="match status" value="1"/>
</dbReference>
<keyword evidence="3" id="KW-1185">Reference proteome</keyword>
<keyword evidence="1" id="KW-1003">Cell membrane</keyword>
<feature type="transmembrane region" description="Helical" evidence="1">
    <location>
        <begin position="78"/>
        <end position="102"/>
    </location>
</feature>
<keyword evidence="1" id="KW-1133">Transmembrane helix</keyword>
<dbReference type="RefSeq" id="WP_219038981.1">
    <property type="nucleotide sequence ID" value="NZ_JAHWDF010000002.1"/>
</dbReference>
<dbReference type="InterPro" id="IPR001185">
    <property type="entry name" value="MS_channel"/>
</dbReference>
<reference evidence="2 3" key="1">
    <citation type="submission" date="2021-07" db="EMBL/GenBank/DDBJ databases">
        <title>Mesonia aestuariivivens sp. nov., isolated from a tidal flat.</title>
        <authorList>
            <person name="Kim Y.-O."/>
            <person name="Yoon J.-H."/>
        </authorList>
    </citation>
    <scope>NUCLEOTIDE SEQUENCE [LARGE SCALE GENOMIC DNA]</scope>
    <source>
        <strain evidence="2 3">JHPTF-M18</strain>
    </source>
</reference>
<dbReference type="InterPro" id="IPR019823">
    <property type="entry name" value="Mechanosensitive_channel_CS"/>
</dbReference>
<keyword evidence="1" id="KW-0406">Ion transport</keyword>
<dbReference type="EMBL" id="JAHWDF010000002">
    <property type="protein sequence ID" value="MBW2960698.1"/>
    <property type="molecule type" value="Genomic_DNA"/>
</dbReference>
<organism evidence="2 3">
    <name type="scientific">Mesonia aestuariivivens</name>
    <dbReference type="NCBI Taxonomy" id="2796128"/>
    <lineage>
        <taxon>Bacteria</taxon>
        <taxon>Pseudomonadati</taxon>
        <taxon>Bacteroidota</taxon>
        <taxon>Flavobacteriia</taxon>
        <taxon>Flavobacteriales</taxon>
        <taxon>Flavobacteriaceae</taxon>
        <taxon>Mesonia</taxon>
    </lineage>
</organism>
<dbReference type="PROSITE" id="PS01327">
    <property type="entry name" value="MSCL"/>
    <property type="match status" value="1"/>
</dbReference>
<feature type="transmembrane region" description="Helical" evidence="1">
    <location>
        <begin position="20"/>
        <end position="43"/>
    </location>
</feature>
<name>A0ABS6VYN6_9FLAO</name>
<dbReference type="Proteomes" id="UP000719267">
    <property type="component" value="Unassembled WGS sequence"/>
</dbReference>
<evidence type="ECO:0000313" key="3">
    <source>
        <dbReference type="Proteomes" id="UP000719267"/>
    </source>
</evidence>
<sequence>MSKFFKEFKEFAIKGNMIDIAVGVIIGAAFNKVIDTLVAKIIMPPISLLTDDFNFENKKIILREAVFNNDKIIKEEVFIGYGELITVLINFFIIAWSVFLMVKISNRLRTKAEDTNNKTVQTPKDIELLTDLKEIMKEQNELLKNKINN</sequence>
<dbReference type="Pfam" id="PF01741">
    <property type="entry name" value="MscL"/>
    <property type="match status" value="1"/>
</dbReference>
<gene>
    <name evidence="1 2" type="primary">mscL</name>
    <name evidence="2" type="ORF">KW502_02640</name>
</gene>
<dbReference type="PANTHER" id="PTHR30266:SF2">
    <property type="entry name" value="LARGE-CONDUCTANCE MECHANOSENSITIVE CHANNEL"/>
    <property type="match status" value="1"/>
</dbReference>
<evidence type="ECO:0000313" key="2">
    <source>
        <dbReference type="EMBL" id="MBW2960698.1"/>
    </source>
</evidence>
<comment type="function">
    <text evidence="1">Channel that opens in response to stretch forces in the membrane lipid bilayer. May participate in the regulation of osmotic pressure changes within the cell.</text>
</comment>
<dbReference type="InterPro" id="IPR037673">
    <property type="entry name" value="MSC/AndL"/>
</dbReference>
<keyword evidence="1" id="KW-0472">Membrane</keyword>
<evidence type="ECO:0000256" key="1">
    <source>
        <dbReference type="HAMAP-Rule" id="MF_00115"/>
    </source>
</evidence>
<accession>A0ABS6VYN6</accession>
<keyword evidence="1" id="KW-0812">Transmembrane</keyword>
<proteinExistence type="inferred from homology"/>
<protein>
    <recommendedName>
        <fullName evidence="1">Large-conductance mechanosensitive channel</fullName>
    </recommendedName>
</protein>
<comment type="subunit">
    <text evidence="1">Homopentamer.</text>
</comment>
<dbReference type="PANTHER" id="PTHR30266">
    <property type="entry name" value="MECHANOSENSITIVE CHANNEL MSCL"/>
    <property type="match status" value="1"/>
</dbReference>
<comment type="subcellular location">
    <subcellularLocation>
        <location evidence="1">Cell membrane</location>
        <topology evidence="1">Multi-pass membrane protein</topology>
    </subcellularLocation>
</comment>